<dbReference type="InterPro" id="IPR002220">
    <property type="entry name" value="DapA-like"/>
</dbReference>
<protein>
    <submittedName>
        <fullName evidence="5">4-hydroxy-tetrahydrodipicolinate synthase</fullName>
    </submittedName>
</protein>
<reference evidence="5 6" key="1">
    <citation type="submission" date="2019-11" db="EMBL/GenBank/DDBJ databases">
        <title>Genome analysis of Rhizobacterium cereale a novel genus and species isolated from maize roots in North Spain.</title>
        <authorList>
            <person name="Menendez E."/>
            <person name="Flores-Felix J.D."/>
            <person name="Ramirez-Bahena M.-H."/>
            <person name="Igual J.M."/>
            <person name="Garcia-Fraile P."/>
            <person name="Peix A."/>
            <person name="Velazquez E."/>
        </authorList>
    </citation>
    <scope>NUCLEOTIDE SEQUENCE [LARGE SCALE GENOMIC DNA]</scope>
    <source>
        <strain evidence="5 6">RZME27</strain>
    </source>
</reference>
<evidence type="ECO:0000313" key="6">
    <source>
        <dbReference type="Proteomes" id="UP000435138"/>
    </source>
</evidence>
<evidence type="ECO:0000256" key="2">
    <source>
        <dbReference type="ARBA" id="ARBA00023239"/>
    </source>
</evidence>
<gene>
    <name evidence="5" type="ORF">GAO09_24770</name>
</gene>
<dbReference type="PANTHER" id="PTHR12128">
    <property type="entry name" value="DIHYDRODIPICOLINATE SYNTHASE"/>
    <property type="match status" value="1"/>
</dbReference>
<feature type="binding site" evidence="4">
    <location>
        <position position="238"/>
    </location>
    <ligand>
        <name>pyruvate</name>
        <dbReference type="ChEBI" id="CHEBI:15361"/>
    </ligand>
</feature>
<dbReference type="Proteomes" id="UP000435138">
    <property type="component" value="Unassembled WGS sequence"/>
</dbReference>
<dbReference type="Gene3D" id="3.20.20.70">
    <property type="entry name" value="Aldolase class I"/>
    <property type="match status" value="1"/>
</dbReference>
<proteinExistence type="inferred from homology"/>
<dbReference type="GO" id="GO:0008840">
    <property type="term" value="F:4-hydroxy-tetrahydrodipicolinate synthase activity"/>
    <property type="evidence" value="ECO:0007669"/>
    <property type="project" value="TreeGrafter"/>
</dbReference>
<evidence type="ECO:0000256" key="3">
    <source>
        <dbReference type="PIRNR" id="PIRNR001365"/>
    </source>
</evidence>
<dbReference type="InterPro" id="IPR013785">
    <property type="entry name" value="Aldolase_TIM"/>
</dbReference>
<keyword evidence="2 3" id="KW-0456">Lyase</keyword>
<accession>A0A6A8AD65</accession>
<dbReference type="PANTHER" id="PTHR12128:SF66">
    <property type="entry name" value="4-HYDROXY-2-OXOGLUTARATE ALDOLASE, MITOCHONDRIAL"/>
    <property type="match status" value="1"/>
</dbReference>
<name>A0A6A8AD65_9HYPH</name>
<organism evidence="5 6">
    <name type="scientific">Endobacterium cereale</name>
    <dbReference type="NCBI Taxonomy" id="2663029"/>
    <lineage>
        <taxon>Bacteria</taxon>
        <taxon>Pseudomonadati</taxon>
        <taxon>Pseudomonadota</taxon>
        <taxon>Alphaproteobacteria</taxon>
        <taxon>Hyphomicrobiales</taxon>
        <taxon>Rhizobiaceae</taxon>
        <taxon>Endobacterium</taxon>
    </lineage>
</organism>
<comment type="similarity">
    <text evidence="1 3">Belongs to the DapA family.</text>
</comment>
<dbReference type="PIRSF" id="PIRSF001365">
    <property type="entry name" value="DHDPS"/>
    <property type="match status" value="1"/>
</dbReference>
<dbReference type="AlphaFoldDB" id="A0A6A8AD65"/>
<dbReference type="GO" id="GO:0005829">
    <property type="term" value="C:cytosol"/>
    <property type="evidence" value="ECO:0007669"/>
    <property type="project" value="TreeGrafter"/>
</dbReference>
<dbReference type="EMBL" id="WIXI01000050">
    <property type="protein sequence ID" value="MQY49255.1"/>
    <property type="molecule type" value="Genomic_DNA"/>
</dbReference>
<evidence type="ECO:0000256" key="4">
    <source>
        <dbReference type="PIRSR" id="PIRSR001365-2"/>
    </source>
</evidence>
<dbReference type="PRINTS" id="PR00146">
    <property type="entry name" value="DHPICSNTHASE"/>
</dbReference>
<evidence type="ECO:0000313" key="5">
    <source>
        <dbReference type="EMBL" id="MQY49255.1"/>
    </source>
</evidence>
<dbReference type="SMART" id="SM01130">
    <property type="entry name" value="DHDPS"/>
    <property type="match status" value="1"/>
</dbReference>
<sequence>MNALCRSGSHHLDFLCVQALRHSVLHNEETNVTARLSNIRTVTALITPFAGDDLNRSALATLVDCQVRAGIDAVIVCDVTGEGYALSDYERDTVLSTCLERAEGRLAVLAATSTYGTGRSIALSERAQQLGADGLLVTVPYYSKPTKAGVASHFRNIAEATHLPIIIDDDPQRTVIEGGAALLSALSDVHNVVGVRHGAGRLAAFARLDPVLRRRYHHYCADEVDLPAFLACGAHGMMSSYGNLFPFRLAAVGRGFAGAAGQFRREMAALLEATGGQWDAAVIKAACAILHGDSENVRLPMVGLDDEMREAVRRVLVSLEAAAGELASQTVA</sequence>
<dbReference type="Pfam" id="PF00701">
    <property type="entry name" value="DHDPS"/>
    <property type="match status" value="1"/>
</dbReference>
<keyword evidence="6" id="KW-1185">Reference proteome</keyword>
<feature type="binding site" evidence="4">
    <location>
        <position position="80"/>
    </location>
    <ligand>
        <name>pyruvate</name>
        <dbReference type="ChEBI" id="CHEBI:15361"/>
    </ligand>
</feature>
<dbReference type="SUPFAM" id="SSF51569">
    <property type="entry name" value="Aldolase"/>
    <property type="match status" value="1"/>
</dbReference>
<comment type="caution">
    <text evidence="5">The sequence shown here is derived from an EMBL/GenBank/DDBJ whole genome shotgun (WGS) entry which is preliminary data.</text>
</comment>
<evidence type="ECO:0000256" key="1">
    <source>
        <dbReference type="ARBA" id="ARBA00007592"/>
    </source>
</evidence>